<accession>A0A2T2YIJ9</accession>
<evidence type="ECO:0000256" key="5">
    <source>
        <dbReference type="ARBA" id="ARBA00022692"/>
    </source>
</evidence>
<reference evidence="9 10" key="1">
    <citation type="submission" date="2018-03" db="EMBL/GenBank/DDBJ databases">
        <title>Adhaeribacter sp. HMF7605 Genome sequencing and assembly.</title>
        <authorList>
            <person name="Kang H."/>
            <person name="Kang J."/>
            <person name="Cha I."/>
            <person name="Kim H."/>
            <person name="Joh K."/>
        </authorList>
    </citation>
    <scope>NUCLEOTIDE SEQUENCE [LARGE SCALE GENOMIC DNA]</scope>
    <source>
        <strain evidence="9 10">HMF7605</strain>
    </source>
</reference>
<evidence type="ECO:0000256" key="8">
    <source>
        <dbReference type="SAM" id="SignalP"/>
    </source>
</evidence>
<evidence type="ECO:0000313" key="9">
    <source>
        <dbReference type="EMBL" id="PSR55332.1"/>
    </source>
</evidence>
<keyword evidence="10" id="KW-1185">Reference proteome</keyword>
<name>A0A2T2YIJ9_9BACT</name>
<gene>
    <name evidence="9" type="ORF">AHMF7605_18375</name>
</gene>
<comment type="subcellular location">
    <subcellularLocation>
        <location evidence="1">Cell outer membrane</location>
    </subcellularLocation>
</comment>
<dbReference type="OrthoDB" id="9811587at2"/>
<proteinExistence type="inferred from homology"/>
<sequence>MFKPLTFILAFLLLLSSGKLAAQQSPRVWSLDSCINQAIAQNILVKQSELNLQSSRVVNAQTKAAFLPTSQFNGSHSYNTGRSIDPFTNQPTTDQIQSNNFGLSADLTLFNGGQLQHRLQQSKLGLKASQYELEQTRQSVALNVTLAYLQVLFSQELLIIAENQLKNTNLQVERSKHLVDAGALATSTLADLEVQATQDELQQVTAATNLKTNRLALLQLLNLPATTNFTIQPLNTEVPATNPYNKTTEELIAVAEKIQPGIIGADFRVKSAHQGVRAARASLLPIIGVSGYMGSNYSSAVPTSRFVADGTGTTTREVPSPTDFVLINGTRMPIIQTQTTTNGAVESFHYFDQLKFNMRKSIGLYLSFPILNSWQNRTRLSNAIIAEKTAEYAAENVRLQLRQNIELAHSNLEAAQIRFKTASRQVTASKVAYDAAQKRFESGSVHFVDLNLAKTNYDKALSNQVQAKYDYLFRQRLLDFYLQESTAK</sequence>
<dbReference type="InterPro" id="IPR003423">
    <property type="entry name" value="OMP_efflux"/>
</dbReference>
<dbReference type="GO" id="GO:1990281">
    <property type="term" value="C:efflux pump complex"/>
    <property type="evidence" value="ECO:0007669"/>
    <property type="project" value="TreeGrafter"/>
</dbReference>
<dbReference type="Pfam" id="PF02321">
    <property type="entry name" value="OEP"/>
    <property type="match status" value="2"/>
</dbReference>
<keyword evidence="8" id="KW-0732">Signal</keyword>
<dbReference type="SUPFAM" id="SSF56954">
    <property type="entry name" value="Outer membrane efflux proteins (OEP)"/>
    <property type="match status" value="1"/>
</dbReference>
<dbReference type="PANTHER" id="PTHR30026">
    <property type="entry name" value="OUTER MEMBRANE PROTEIN TOLC"/>
    <property type="match status" value="1"/>
</dbReference>
<evidence type="ECO:0000256" key="1">
    <source>
        <dbReference type="ARBA" id="ARBA00004442"/>
    </source>
</evidence>
<dbReference type="RefSeq" id="WP_106931511.1">
    <property type="nucleotide sequence ID" value="NZ_PYFT01000001.1"/>
</dbReference>
<organism evidence="9 10">
    <name type="scientific">Adhaeribacter arboris</name>
    <dbReference type="NCBI Taxonomy" id="2072846"/>
    <lineage>
        <taxon>Bacteria</taxon>
        <taxon>Pseudomonadati</taxon>
        <taxon>Bacteroidota</taxon>
        <taxon>Cytophagia</taxon>
        <taxon>Cytophagales</taxon>
        <taxon>Hymenobacteraceae</taxon>
        <taxon>Adhaeribacter</taxon>
    </lineage>
</organism>
<evidence type="ECO:0000313" key="10">
    <source>
        <dbReference type="Proteomes" id="UP000240357"/>
    </source>
</evidence>
<comment type="similarity">
    <text evidence="2">Belongs to the outer membrane factor (OMF) (TC 1.B.17) family.</text>
</comment>
<dbReference type="InterPro" id="IPR051906">
    <property type="entry name" value="TolC-like"/>
</dbReference>
<dbReference type="Gene3D" id="1.20.1600.10">
    <property type="entry name" value="Outer membrane efflux proteins (OEP)"/>
    <property type="match status" value="1"/>
</dbReference>
<feature type="chain" id="PRO_5015650187" description="TolC family protein" evidence="8">
    <location>
        <begin position="22"/>
        <end position="488"/>
    </location>
</feature>
<keyword evidence="6" id="KW-0472">Membrane</keyword>
<dbReference type="EMBL" id="PYFT01000001">
    <property type="protein sequence ID" value="PSR55332.1"/>
    <property type="molecule type" value="Genomic_DNA"/>
</dbReference>
<keyword evidence="4" id="KW-1134">Transmembrane beta strand</keyword>
<dbReference type="GO" id="GO:0015288">
    <property type="term" value="F:porin activity"/>
    <property type="evidence" value="ECO:0007669"/>
    <property type="project" value="TreeGrafter"/>
</dbReference>
<keyword evidence="5" id="KW-0812">Transmembrane</keyword>
<evidence type="ECO:0000256" key="6">
    <source>
        <dbReference type="ARBA" id="ARBA00023136"/>
    </source>
</evidence>
<evidence type="ECO:0000256" key="7">
    <source>
        <dbReference type="ARBA" id="ARBA00023237"/>
    </source>
</evidence>
<protein>
    <recommendedName>
        <fullName evidence="11">TolC family protein</fullName>
    </recommendedName>
</protein>
<evidence type="ECO:0000256" key="4">
    <source>
        <dbReference type="ARBA" id="ARBA00022452"/>
    </source>
</evidence>
<keyword evidence="7" id="KW-0998">Cell outer membrane</keyword>
<dbReference type="GO" id="GO:0009279">
    <property type="term" value="C:cell outer membrane"/>
    <property type="evidence" value="ECO:0007669"/>
    <property type="project" value="UniProtKB-SubCell"/>
</dbReference>
<evidence type="ECO:0000256" key="2">
    <source>
        <dbReference type="ARBA" id="ARBA00007613"/>
    </source>
</evidence>
<keyword evidence="3" id="KW-0813">Transport</keyword>
<dbReference type="GO" id="GO:0015562">
    <property type="term" value="F:efflux transmembrane transporter activity"/>
    <property type="evidence" value="ECO:0007669"/>
    <property type="project" value="InterPro"/>
</dbReference>
<feature type="signal peptide" evidence="8">
    <location>
        <begin position="1"/>
        <end position="21"/>
    </location>
</feature>
<evidence type="ECO:0008006" key="11">
    <source>
        <dbReference type="Google" id="ProtNLM"/>
    </source>
</evidence>
<dbReference type="PANTHER" id="PTHR30026:SF20">
    <property type="entry name" value="OUTER MEMBRANE PROTEIN TOLC"/>
    <property type="match status" value="1"/>
</dbReference>
<dbReference type="Proteomes" id="UP000240357">
    <property type="component" value="Unassembled WGS sequence"/>
</dbReference>
<evidence type="ECO:0000256" key="3">
    <source>
        <dbReference type="ARBA" id="ARBA00022448"/>
    </source>
</evidence>
<dbReference type="AlphaFoldDB" id="A0A2T2YIJ9"/>
<comment type="caution">
    <text evidence="9">The sequence shown here is derived from an EMBL/GenBank/DDBJ whole genome shotgun (WGS) entry which is preliminary data.</text>
</comment>